<keyword evidence="3" id="KW-1185">Reference proteome</keyword>
<sequence length="108" mass="11823">MVVNEGGYSNQVWDRLHLKSAIHSRSGGGGQAVGELFDGEQGDSHRLWSSWLTHRRRRGLTPAKIRSESSFEVGAGYGPVVNSLNGKLLNFCRAEQRIIEGKGEITTG</sequence>
<evidence type="ECO:0000313" key="3">
    <source>
        <dbReference type="Proteomes" id="UP000266723"/>
    </source>
</evidence>
<evidence type="ECO:0000313" key="1">
    <source>
        <dbReference type="EMBL" id="KAF2546518.1"/>
    </source>
</evidence>
<gene>
    <name evidence="2" type="ORF">DY000_02044311</name>
    <name evidence="1" type="ORF">F2Q70_00019304</name>
</gene>
<proteinExistence type="predicted"/>
<reference evidence="2 3" key="3">
    <citation type="journal article" date="2020" name="BMC Genomics">
        <title>Intraspecific diversification of the crop wild relative Brassica cretica Lam. using demographic model selection.</title>
        <authorList>
            <person name="Kioukis A."/>
            <person name="Michalopoulou V.A."/>
            <person name="Briers L."/>
            <person name="Pirintsos S."/>
            <person name="Studholme D.J."/>
            <person name="Pavlidis P."/>
            <person name="Sarris P.F."/>
        </authorList>
    </citation>
    <scope>NUCLEOTIDE SEQUENCE [LARGE SCALE GENOMIC DNA]</scope>
    <source>
        <strain evidence="3">cv. PFS-1207/04</strain>
        <strain evidence="2">PFS-1207/04</strain>
    </source>
</reference>
<reference evidence="2" key="2">
    <citation type="submission" date="2019-12" db="EMBL/GenBank/DDBJ databases">
        <authorList>
            <person name="Studholme D.J."/>
            <person name="Sarris P."/>
        </authorList>
    </citation>
    <scope>NUCLEOTIDE SEQUENCE</scope>
    <source>
        <strain evidence="2">PFS-1207/04</strain>
        <tissue evidence="2">Leaf</tissue>
    </source>
</reference>
<evidence type="ECO:0000313" key="2">
    <source>
        <dbReference type="EMBL" id="KAF3606600.1"/>
    </source>
</evidence>
<protein>
    <submittedName>
        <fullName evidence="1">Uncharacterized protein</fullName>
    </submittedName>
</protein>
<accession>A0A8S9GQK9</accession>
<name>A0A8S9GQK9_BRACR</name>
<dbReference type="EMBL" id="QGKV02000297">
    <property type="protein sequence ID" value="KAF3606600.1"/>
    <property type="molecule type" value="Genomic_DNA"/>
</dbReference>
<dbReference type="EMBL" id="QGKY02001925">
    <property type="protein sequence ID" value="KAF2546518.1"/>
    <property type="molecule type" value="Genomic_DNA"/>
</dbReference>
<organism evidence="1">
    <name type="scientific">Brassica cretica</name>
    <name type="common">Mustard</name>
    <dbReference type="NCBI Taxonomy" id="69181"/>
    <lineage>
        <taxon>Eukaryota</taxon>
        <taxon>Viridiplantae</taxon>
        <taxon>Streptophyta</taxon>
        <taxon>Embryophyta</taxon>
        <taxon>Tracheophyta</taxon>
        <taxon>Spermatophyta</taxon>
        <taxon>Magnoliopsida</taxon>
        <taxon>eudicotyledons</taxon>
        <taxon>Gunneridae</taxon>
        <taxon>Pentapetalae</taxon>
        <taxon>rosids</taxon>
        <taxon>malvids</taxon>
        <taxon>Brassicales</taxon>
        <taxon>Brassicaceae</taxon>
        <taxon>Brassiceae</taxon>
        <taxon>Brassica</taxon>
    </lineage>
</organism>
<dbReference type="Proteomes" id="UP000266723">
    <property type="component" value="Unassembled WGS sequence"/>
</dbReference>
<comment type="caution">
    <text evidence="1">The sequence shown here is derived from an EMBL/GenBank/DDBJ whole genome shotgun (WGS) entry which is preliminary data.</text>
</comment>
<reference evidence="1" key="1">
    <citation type="submission" date="2019-12" db="EMBL/GenBank/DDBJ databases">
        <title>Genome sequencing and annotation of Brassica cretica.</title>
        <authorList>
            <person name="Studholme D.J."/>
            <person name="Sarris P.F."/>
        </authorList>
    </citation>
    <scope>NUCLEOTIDE SEQUENCE</scope>
    <source>
        <strain evidence="1">PFS-102/07</strain>
        <tissue evidence="1">Leaf</tissue>
    </source>
</reference>
<dbReference type="AlphaFoldDB" id="A0A8S9GQK9"/>